<sequence length="165" mass="17905">MREKSHGNRTEICQIQLASTQRLAGRHIVVSDHQFDRPTQSALQTDDLLRWPGLDSGLHPIGKGLWLLDILLFVLFSTLYATRWTLFGQEARRIFSHSLIGTIPVGLAAARGRSGGAVLDLAFFSSLGTVLVAALALMWSVVAARTLHGGWQGSLFVSPCIAAAN</sequence>
<gene>
    <name evidence="9" type="ORF">ThidrDRAFT_2512</name>
</gene>
<protein>
    <submittedName>
        <fullName evidence="9">C4-dicarboxylate transporter/malic acid transport protein</fullName>
    </submittedName>
</protein>
<evidence type="ECO:0000256" key="8">
    <source>
        <dbReference type="SAM" id="Phobius"/>
    </source>
</evidence>
<dbReference type="RefSeq" id="WP_007041225.1">
    <property type="nucleotide sequence ID" value="NZ_AFWT01000016.1"/>
</dbReference>
<feature type="transmembrane region" description="Helical" evidence="8">
    <location>
        <begin position="122"/>
        <end position="142"/>
    </location>
</feature>
<keyword evidence="4" id="KW-1003">Cell membrane</keyword>
<evidence type="ECO:0000256" key="5">
    <source>
        <dbReference type="ARBA" id="ARBA00022692"/>
    </source>
</evidence>
<evidence type="ECO:0000313" key="9">
    <source>
        <dbReference type="EMBL" id="EGV30880.1"/>
    </source>
</evidence>
<dbReference type="InterPro" id="IPR051629">
    <property type="entry name" value="Sulfite_efflux_TDT"/>
</dbReference>
<dbReference type="PANTHER" id="PTHR31686">
    <property type="match status" value="1"/>
</dbReference>
<dbReference type="GO" id="GO:0000319">
    <property type="term" value="F:sulfite transmembrane transporter activity"/>
    <property type="evidence" value="ECO:0007669"/>
    <property type="project" value="TreeGrafter"/>
</dbReference>
<dbReference type="eggNOG" id="COG1275">
    <property type="taxonomic scope" value="Bacteria"/>
</dbReference>
<evidence type="ECO:0000256" key="7">
    <source>
        <dbReference type="ARBA" id="ARBA00023136"/>
    </source>
</evidence>
<reference evidence="9 10" key="1">
    <citation type="submission" date="2011-06" db="EMBL/GenBank/DDBJ databases">
        <title>The draft genome of Thiorhodococcus drewsii AZ1.</title>
        <authorList>
            <consortium name="US DOE Joint Genome Institute (JGI-PGF)"/>
            <person name="Lucas S."/>
            <person name="Han J."/>
            <person name="Lapidus A."/>
            <person name="Cheng J.-F."/>
            <person name="Goodwin L."/>
            <person name="Pitluck S."/>
            <person name="Peters L."/>
            <person name="Land M.L."/>
            <person name="Hauser L."/>
            <person name="Vogl K."/>
            <person name="Liu Z."/>
            <person name="Imhoff J."/>
            <person name="Thiel V."/>
            <person name="Frigaard N.-U."/>
            <person name="Bryant D.A."/>
            <person name="Woyke T.J."/>
        </authorList>
    </citation>
    <scope>NUCLEOTIDE SEQUENCE [LARGE SCALE GENOMIC DNA]</scope>
    <source>
        <strain evidence="9 10">AZ1</strain>
    </source>
</reference>
<dbReference type="InterPro" id="IPR038665">
    <property type="entry name" value="Voltage-dep_anion_channel_sf"/>
</dbReference>
<evidence type="ECO:0000256" key="4">
    <source>
        <dbReference type="ARBA" id="ARBA00022475"/>
    </source>
</evidence>
<keyword evidence="5 8" id="KW-0812">Transmembrane</keyword>
<accession>G2E2G4</accession>
<comment type="subcellular location">
    <subcellularLocation>
        <location evidence="1">Cell membrane</location>
        <topology evidence="1">Multi-pass membrane protein</topology>
    </subcellularLocation>
</comment>
<dbReference type="AlphaFoldDB" id="G2E2G4"/>
<keyword evidence="3" id="KW-0813">Transport</keyword>
<comment type="caution">
    <text evidence="9">The sequence shown here is derived from an EMBL/GenBank/DDBJ whole genome shotgun (WGS) entry which is preliminary data.</text>
</comment>
<organism evidence="9 10">
    <name type="scientific">Thiorhodococcus drewsii AZ1</name>
    <dbReference type="NCBI Taxonomy" id="765913"/>
    <lineage>
        <taxon>Bacteria</taxon>
        <taxon>Pseudomonadati</taxon>
        <taxon>Pseudomonadota</taxon>
        <taxon>Gammaproteobacteria</taxon>
        <taxon>Chromatiales</taxon>
        <taxon>Chromatiaceae</taxon>
        <taxon>Thiorhodococcus</taxon>
    </lineage>
</organism>
<dbReference type="PANTHER" id="PTHR31686:SF1">
    <property type="entry name" value="SULFITE EFFLUX PUMP SSU1"/>
    <property type="match status" value="1"/>
</dbReference>
<dbReference type="GO" id="GO:0005886">
    <property type="term" value="C:plasma membrane"/>
    <property type="evidence" value="ECO:0007669"/>
    <property type="project" value="UniProtKB-SubCell"/>
</dbReference>
<feature type="transmembrane region" description="Helical" evidence="8">
    <location>
        <begin position="94"/>
        <end position="110"/>
    </location>
</feature>
<dbReference type="Proteomes" id="UP000004200">
    <property type="component" value="Unassembled WGS sequence"/>
</dbReference>
<evidence type="ECO:0000256" key="3">
    <source>
        <dbReference type="ARBA" id="ARBA00022448"/>
    </source>
</evidence>
<proteinExistence type="inferred from homology"/>
<dbReference type="Gene3D" id="1.50.10.150">
    <property type="entry name" value="Voltage-dependent anion channel"/>
    <property type="match status" value="1"/>
</dbReference>
<keyword evidence="6 8" id="KW-1133">Transmembrane helix</keyword>
<dbReference type="EMBL" id="AFWT01000016">
    <property type="protein sequence ID" value="EGV30880.1"/>
    <property type="molecule type" value="Genomic_DNA"/>
</dbReference>
<evidence type="ECO:0000256" key="1">
    <source>
        <dbReference type="ARBA" id="ARBA00004651"/>
    </source>
</evidence>
<name>G2E2G4_9GAMM</name>
<feature type="transmembrane region" description="Helical" evidence="8">
    <location>
        <begin position="64"/>
        <end position="82"/>
    </location>
</feature>
<dbReference type="STRING" id="765913.ThidrDRAFT_2512"/>
<evidence type="ECO:0000313" key="10">
    <source>
        <dbReference type="Proteomes" id="UP000004200"/>
    </source>
</evidence>
<evidence type="ECO:0000256" key="6">
    <source>
        <dbReference type="ARBA" id="ARBA00022989"/>
    </source>
</evidence>
<evidence type="ECO:0000256" key="2">
    <source>
        <dbReference type="ARBA" id="ARBA00008566"/>
    </source>
</evidence>
<comment type="similarity">
    <text evidence="2">Belongs to the tellurite-resistance/dicarboxylate transporter (TDT) family.</text>
</comment>
<dbReference type="Pfam" id="PF03595">
    <property type="entry name" value="SLAC1"/>
    <property type="match status" value="1"/>
</dbReference>
<keyword evidence="10" id="KW-1185">Reference proteome</keyword>
<keyword evidence="7 8" id="KW-0472">Membrane</keyword>
<dbReference type="InterPro" id="IPR004695">
    <property type="entry name" value="SLAC1/Mae1/Ssu1/TehA"/>
</dbReference>